<keyword evidence="3" id="KW-1185">Reference proteome</keyword>
<keyword evidence="1" id="KW-0472">Membrane</keyword>
<name>K2PP31_9HYPH</name>
<sequence>MGDGVAGMAAMRPSQLDSAYSWFHRLVALACLAMGVFYWIRLIGFYPGLLWRFDLMPIHWKIASVVLSVLYPFAAVGLWLVASWGPVIWFLCAGAELAMYGPLSSYFGTRTPLLVFHLCVAVIYVGLRLALYRRNRLAQK</sequence>
<evidence type="ECO:0000313" key="3">
    <source>
        <dbReference type="Proteomes" id="UP000007374"/>
    </source>
</evidence>
<proteinExistence type="predicted"/>
<keyword evidence="1" id="KW-0812">Transmembrane</keyword>
<comment type="caution">
    <text evidence="2">The sequence shown here is derived from an EMBL/GenBank/DDBJ whole genome shotgun (WGS) entry which is preliminary data.</text>
</comment>
<reference evidence="2 3" key="1">
    <citation type="journal article" date="2012" name="J. Bacteriol.">
        <title>Genome Sequence of Nitratireductor indicus Type Strain C115.</title>
        <authorList>
            <person name="Lai Q."/>
            <person name="Li G."/>
            <person name="Yu Z."/>
            <person name="Shao Z."/>
        </authorList>
    </citation>
    <scope>NUCLEOTIDE SEQUENCE [LARGE SCALE GENOMIC DNA]</scope>
    <source>
        <strain evidence="2 3">C115</strain>
    </source>
</reference>
<evidence type="ECO:0008006" key="4">
    <source>
        <dbReference type="Google" id="ProtNLM"/>
    </source>
</evidence>
<dbReference type="STRING" id="721133.SAMN05216176_103217"/>
<dbReference type="eggNOG" id="ENOG5032TCM">
    <property type="taxonomic scope" value="Bacteria"/>
</dbReference>
<protein>
    <recommendedName>
        <fullName evidence="4">Transmembrane protein</fullName>
    </recommendedName>
</protein>
<dbReference type="Pfam" id="PF19660">
    <property type="entry name" value="DUF6163"/>
    <property type="match status" value="1"/>
</dbReference>
<dbReference type="PATRIC" id="fig|1231190.3.peg.1925"/>
<dbReference type="InterPro" id="IPR046161">
    <property type="entry name" value="DUF6163"/>
</dbReference>
<feature type="transmembrane region" description="Helical" evidence="1">
    <location>
        <begin position="60"/>
        <end position="81"/>
    </location>
</feature>
<feature type="transmembrane region" description="Helical" evidence="1">
    <location>
        <begin position="22"/>
        <end position="40"/>
    </location>
</feature>
<dbReference type="EMBL" id="AMSI01000005">
    <property type="protein sequence ID" value="EKF42832.1"/>
    <property type="molecule type" value="Genomic_DNA"/>
</dbReference>
<feature type="transmembrane region" description="Helical" evidence="1">
    <location>
        <begin position="88"/>
        <end position="107"/>
    </location>
</feature>
<organism evidence="2 3">
    <name type="scientific">Nitratireductor indicus C115</name>
    <dbReference type="NCBI Taxonomy" id="1231190"/>
    <lineage>
        <taxon>Bacteria</taxon>
        <taxon>Pseudomonadati</taxon>
        <taxon>Pseudomonadota</taxon>
        <taxon>Alphaproteobacteria</taxon>
        <taxon>Hyphomicrobiales</taxon>
        <taxon>Phyllobacteriaceae</taxon>
        <taxon>Nitratireductor</taxon>
    </lineage>
</organism>
<keyword evidence="1" id="KW-1133">Transmembrane helix</keyword>
<accession>K2PP31</accession>
<gene>
    <name evidence="2" type="ORF">NA8A_09199</name>
</gene>
<dbReference type="AlphaFoldDB" id="K2PP31"/>
<evidence type="ECO:0000313" key="2">
    <source>
        <dbReference type="EMBL" id="EKF42832.1"/>
    </source>
</evidence>
<feature type="transmembrane region" description="Helical" evidence="1">
    <location>
        <begin position="113"/>
        <end position="131"/>
    </location>
</feature>
<dbReference type="OrthoDB" id="7843623at2"/>
<evidence type="ECO:0000256" key="1">
    <source>
        <dbReference type="SAM" id="Phobius"/>
    </source>
</evidence>
<dbReference type="Proteomes" id="UP000007374">
    <property type="component" value="Unassembled WGS sequence"/>
</dbReference>